<name>A0ABW0QWJ3_9BACL</name>
<evidence type="ECO:0000313" key="5">
    <source>
        <dbReference type="EMBL" id="MFC5529349.1"/>
    </source>
</evidence>
<evidence type="ECO:0000259" key="3">
    <source>
        <dbReference type="Pfam" id="PF00149"/>
    </source>
</evidence>
<evidence type="ECO:0000256" key="1">
    <source>
        <dbReference type="ARBA" id="ARBA00022729"/>
    </source>
</evidence>
<organism evidence="5 6">
    <name type="scientific">Cohnella yongneupensis</name>
    <dbReference type="NCBI Taxonomy" id="425006"/>
    <lineage>
        <taxon>Bacteria</taxon>
        <taxon>Bacillati</taxon>
        <taxon>Bacillota</taxon>
        <taxon>Bacilli</taxon>
        <taxon>Bacillales</taxon>
        <taxon>Paenibacillaceae</taxon>
        <taxon>Cohnella</taxon>
    </lineage>
</organism>
<evidence type="ECO:0000313" key="6">
    <source>
        <dbReference type="Proteomes" id="UP001596108"/>
    </source>
</evidence>
<dbReference type="InterPro" id="IPR036907">
    <property type="entry name" value="5'-Nucleotdase_C_sf"/>
</dbReference>
<keyword evidence="2" id="KW-0547">Nucleotide-binding</keyword>
<dbReference type="SUPFAM" id="SSF56300">
    <property type="entry name" value="Metallo-dependent phosphatases"/>
    <property type="match status" value="1"/>
</dbReference>
<dbReference type="SUPFAM" id="SSF55816">
    <property type="entry name" value="5'-nucleotidase (syn. UDP-sugar hydrolase), C-terminal domain"/>
    <property type="match status" value="1"/>
</dbReference>
<keyword evidence="2" id="KW-0378">Hydrolase</keyword>
<protein>
    <submittedName>
        <fullName evidence="5">Bifunctional metallophosphatase/5'-nucleotidase</fullName>
    </submittedName>
</protein>
<dbReference type="Pfam" id="PF00149">
    <property type="entry name" value="Metallophos"/>
    <property type="match status" value="1"/>
</dbReference>
<proteinExistence type="inferred from homology"/>
<sequence length="479" mass="52975">MNDRDITVTLLHTNDIHSHFDAASRIAAYVADVRRSVGAERLLLLDCGDFLDRVSLETEGTQGFVNRELLEQIGYDAVLIGNNEGLTYTSEQLDALYDNFGIPVVCANMIRQLTGQPPSWMIPTWTTEKSGLRIGVIGLTAVFNDYYRLLGWEALEPISIAQARVDELRPNVDVLIVLSHLGLKFDERLAAQVDGIDVILGGHTHHLIEKPIEIDGTTICAAGKFGQYIGHLEITWHHGADKISVAGGCLPTDEFARSPDADRIVAEYCAEARERMNRPIADLSEPLALRPHEESPLATLLASAVRRATGTQIGLVNAGQLLEGLPAGIVTELMIHSLCPSPINPCAIKISGKQIVRALEESLMPEFYELEIRGFGFRGKVLGTLCVDGIEWLIDETQLPYHRVAQVIVDGEPLQADRIYDVGTLDMFTFGVGYVGLKEGTDVRYFLPEFIRDTLASALNDERLVLDCGRPRRRQVRRV</sequence>
<dbReference type="InterPro" id="IPR029052">
    <property type="entry name" value="Metallo-depent_PP-like"/>
</dbReference>
<dbReference type="Gene3D" id="3.60.21.10">
    <property type="match status" value="1"/>
</dbReference>
<dbReference type="PANTHER" id="PTHR11575">
    <property type="entry name" value="5'-NUCLEOTIDASE-RELATED"/>
    <property type="match status" value="1"/>
</dbReference>
<evidence type="ECO:0000259" key="4">
    <source>
        <dbReference type="Pfam" id="PF02872"/>
    </source>
</evidence>
<comment type="similarity">
    <text evidence="2">Belongs to the 5'-nucleotidase family.</text>
</comment>
<dbReference type="RefSeq" id="WP_378111218.1">
    <property type="nucleotide sequence ID" value="NZ_JBHSNC010000024.1"/>
</dbReference>
<accession>A0ABW0QWJ3</accession>
<dbReference type="CDD" id="cd00845">
    <property type="entry name" value="MPP_UshA_N_like"/>
    <property type="match status" value="1"/>
</dbReference>
<gene>
    <name evidence="5" type="ORF">ACFPQ4_07790</name>
</gene>
<dbReference type="InterPro" id="IPR006146">
    <property type="entry name" value="5'-Nucleotdase_CS"/>
</dbReference>
<evidence type="ECO:0000256" key="2">
    <source>
        <dbReference type="RuleBase" id="RU362119"/>
    </source>
</evidence>
<keyword evidence="6" id="KW-1185">Reference proteome</keyword>
<reference evidence="6" key="1">
    <citation type="journal article" date="2019" name="Int. J. Syst. Evol. Microbiol.">
        <title>The Global Catalogue of Microorganisms (GCM) 10K type strain sequencing project: providing services to taxonomists for standard genome sequencing and annotation.</title>
        <authorList>
            <consortium name="The Broad Institute Genomics Platform"/>
            <consortium name="The Broad Institute Genome Sequencing Center for Infectious Disease"/>
            <person name="Wu L."/>
            <person name="Ma J."/>
        </authorList>
    </citation>
    <scope>NUCLEOTIDE SEQUENCE [LARGE SCALE GENOMIC DNA]</scope>
    <source>
        <strain evidence="6">CGMCC 1.18578</strain>
    </source>
</reference>
<comment type="caution">
    <text evidence="5">The sequence shown here is derived from an EMBL/GenBank/DDBJ whole genome shotgun (WGS) entry which is preliminary data.</text>
</comment>
<dbReference type="PANTHER" id="PTHR11575:SF23">
    <property type="entry name" value="5-NUCLEOTIDASE FAMILY PROTEIN"/>
    <property type="match status" value="1"/>
</dbReference>
<dbReference type="PRINTS" id="PR01607">
    <property type="entry name" value="APYRASEFAMLY"/>
</dbReference>
<dbReference type="InterPro" id="IPR004843">
    <property type="entry name" value="Calcineurin-like_PHP"/>
</dbReference>
<dbReference type="Gene3D" id="3.90.780.10">
    <property type="entry name" value="5'-Nucleotidase, C-terminal domain"/>
    <property type="match status" value="1"/>
</dbReference>
<dbReference type="Proteomes" id="UP001596108">
    <property type="component" value="Unassembled WGS sequence"/>
</dbReference>
<feature type="domain" description="5'-Nucleotidase C-terminal" evidence="4">
    <location>
        <begin position="291"/>
        <end position="426"/>
    </location>
</feature>
<dbReference type="PROSITE" id="PS00785">
    <property type="entry name" value="5_NUCLEOTIDASE_1"/>
    <property type="match status" value="1"/>
</dbReference>
<feature type="domain" description="Calcineurin-like phosphoesterase" evidence="3">
    <location>
        <begin position="9"/>
        <end position="206"/>
    </location>
</feature>
<keyword evidence="1" id="KW-0732">Signal</keyword>
<dbReference type="InterPro" id="IPR008334">
    <property type="entry name" value="5'-Nucleotdase_C"/>
</dbReference>
<dbReference type="InterPro" id="IPR006179">
    <property type="entry name" value="5_nucleotidase/apyrase"/>
</dbReference>
<dbReference type="EMBL" id="JBHSNC010000024">
    <property type="protein sequence ID" value="MFC5529349.1"/>
    <property type="molecule type" value="Genomic_DNA"/>
</dbReference>
<dbReference type="Pfam" id="PF02872">
    <property type="entry name" value="5_nucleotid_C"/>
    <property type="match status" value="1"/>
</dbReference>